<dbReference type="InterPro" id="IPR036890">
    <property type="entry name" value="HATPase_C_sf"/>
</dbReference>
<keyword evidence="4" id="KW-0808">Transferase</keyword>
<dbReference type="Pfam" id="PF07730">
    <property type="entry name" value="HisKA_3"/>
    <property type="match status" value="1"/>
</dbReference>
<comment type="catalytic activity">
    <reaction evidence="1">
        <text>ATP + protein L-histidine = ADP + protein N-phospho-L-histidine.</text>
        <dbReference type="EC" id="2.7.13.3"/>
    </reaction>
</comment>
<evidence type="ECO:0000256" key="5">
    <source>
        <dbReference type="ARBA" id="ARBA00022741"/>
    </source>
</evidence>
<gene>
    <name evidence="10" type="ORF">Q4535_05210</name>
</gene>
<keyword evidence="8" id="KW-0902">Two-component regulatory system</keyword>
<organism evidence="10 11">
    <name type="scientific">Cobetia amphilecti</name>
    <dbReference type="NCBI Taxonomy" id="1055104"/>
    <lineage>
        <taxon>Bacteria</taxon>
        <taxon>Pseudomonadati</taxon>
        <taxon>Pseudomonadota</taxon>
        <taxon>Gammaproteobacteria</taxon>
        <taxon>Oceanospirillales</taxon>
        <taxon>Halomonadaceae</taxon>
        <taxon>Cobetia</taxon>
    </lineage>
</organism>
<dbReference type="GO" id="GO:0005524">
    <property type="term" value="F:ATP binding"/>
    <property type="evidence" value="ECO:0007669"/>
    <property type="project" value="UniProtKB-KW"/>
</dbReference>
<dbReference type="Proteomes" id="UP001170481">
    <property type="component" value="Unassembled WGS sequence"/>
</dbReference>
<dbReference type="SMART" id="SM00387">
    <property type="entry name" value="HATPase_c"/>
    <property type="match status" value="1"/>
</dbReference>
<evidence type="ECO:0000313" key="10">
    <source>
        <dbReference type="EMBL" id="MDO6671513.1"/>
    </source>
</evidence>
<evidence type="ECO:0000256" key="8">
    <source>
        <dbReference type="ARBA" id="ARBA00023012"/>
    </source>
</evidence>
<dbReference type="SUPFAM" id="SSF55874">
    <property type="entry name" value="ATPase domain of HSP90 chaperone/DNA topoisomerase II/histidine kinase"/>
    <property type="match status" value="1"/>
</dbReference>
<sequence length="438" mass="47827">MEVILGAGKEGKVPAARTAAALVDARGADEPLHSSPGDTRRETPKLDAITLRIATCADLTETLPSLLGELLRELWGELQGERMGLLNQQVAGTQACSRPVESCVLHRGVDQQRHEVIAPTGLALPAKTRQTLQEIVSQIAHDAHVIRQPLAVSGKPHGILIALTHTTDSQATGDDWLWLGEPAAAALESGHASAVIDALSRGLALHKQQQARHAEDRKAAVAQALKDERRHLAAELHDTLAQELSYLQMQSARLTRAARHAPQEVQALAEDVHTQSRRALRQTRELINGAHATWEDAPLACVLDNLIEEFETRSGLVFELDNRIQALHLPDAQALQVMFIVREAMTNSVRHARATHLRLQLLYQSSGPHQFSGPQPAERVLLTIEDNGCGFDPADIAPAHFGLGIMQDRARQLGADFAITQPRHGGTRVTLSWERHDT</sequence>
<dbReference type="PANTHER" id="PTHR24421:SF10">
    <property type="entry name" value="NITRATE_NITRITE SENSOR PROTEIN NARQ"/>
    <property type="match status" value="1"/>
</dbReference>
<dbReference type="Pfam" id="PF02518">
    <property type="entry name" value="HATPase_c"/>
    <property type="match status" value="1"/>
</dbReference>
<name>A0AAP4X0Y4_9GAMM</name>
<feature type="domain" description="Histidine kinase/HSP90-like ATPase" evidence="9">
    <location>
        <begin position="332"/>
        <end position="437"/>
    </location>
</feature>
<dbReference type="EC" id="2.7.13.3" evidence="2"/>
<keyword evidence="7" id="KW-0067">ATP-binding</keyword>
<evidence type="ECO:0000256" key="7">
    <source>
        <dbReference type="ARBA" id="ARBA00022840"/>
    </source>
</evidence>
<evidence type="ECO:0000259" key="9">
    <source>
        <dbReference type="SMART" id="SM00387"/>
    </source>
</evidence>
<evidence type="ECO:0000313" key="11">
    <source>
        <dbReference type="Proteomes" id="UP001170481"/>
    </source>
</evidence>
<dbReference type="Gene3D" id="3.30.565.10">
    <property type="entry name" value="Histidine kinase-like ATPase, C-terminal domain"/>
    <property type="match status" value="1"/>
</dbReference>
<dbReference type="Gene3D" id="1.20.5.1930">
    <property type="match status" value="1"/>
</dbReference>
<dbReference type="EMBL" id="JAUORK010000004">
    <property type="protein sequence ID" value="MDO6671513.1"/>
    <property type="molecule type" value="Genomic_DNA"/>
</dbReference>
<dbReference type="GO" id="GO:0046983">
    <property type="term" value="F:protein dimerization activity"/>
    <property type="evidence" value="ECO:0007669"/>
    <property type="project" value="InterPro"/>
</dbReference>
<dbReference type="PANTHER" id="PTHR24421">
    <property type="entry name" value="NITRATE/NITRITE SENSOR PROTEIN NARX-RELATED"/>
    <property type="match status" value="1"/>
</dbReference>
<dbReference type="CDD" id="cd16917">
    <property type="entry name" value="HATPase_UhpB-NarQ-NarX-like"/>
    <property type="match status" value="1"/>
</dbReference>
<dbReference type="AlphaFoldDB" id="A0AAP4X0Y4"/>
<keyword evidence="6 10" id="KW-0418">Kinase</keyword>
<keyword evidence="3" id="KW-0597">Phosphoprotein</keyword>
<evidence type="ECO:0000256" key="3">
    <source>
        <dbReference type="ARBA" id="ARBA00022553"/>
    </source>
</evidence>
<dbReference type="RefSeq" id="WP_303593124.1">
    <property type="nucleotide sequence ID" value="NZ_JAUORK010000004.1"/>
</dbReference>
<evidence type="ECO:0000256" key="2">
    <source>
        <dbReference type="ARBA" id="ARBA00012438"/>
    </source>
</evidence>
<dbReference type="InterPro" id="IPR050482">
    <property type="entry name" value="Sensor_HK_TwoCompSys"/>
</dbReference>
<accession>A0AAP4X0Y4</accession>
<evidence type="ECO:0000256" key="4">
    <source>
        <dbReference type="ARBA" id="ARBA00022679"/>
    </source>
</evidence>
<protein>
    <recommendedName>
        <fullName evidence="2">histidine kinase</fullName>
        <ecNumber evidence="2">2.7.13.3</ecNumber>
    </recommendedName>
</protein>
<proteinExistence type="predicted"/>
<evidence type="ECO:0000256" key="6">
    <source>
        <dbReference type="ARBA" id="ARBA00022777"/>
    </source>
</evidence>
<dbReference type="InterPro" id="IPR011712">
    <property type="entry name" value="Sig_transdc_His_kin_sub3_dim/P"/>
</dbReference>
<comment type="caution">
    <text evidence="10">The sequence shown here is derived from an EMBL/GenBank/DDBJ whole genome shotgun (WGS) entry which is preliminary data.</text>
</comment>
<keyword evidence="5" id="KW-0547">Nucleotide-binding</keyword>
<dbReference type="GO" id="GO:0000155">
    <property type="term" value="F:phosphorelay sensor kinase activity"/>
    <property type="evidence" value="ECO:0007669"/>
    <property type="project" value="InterPro"/>
</dbReference>
<reference evidence="10" key="1">
    <citation type="submission" date="2023-07" db="EMBL/GenBank/DDBJ databases">
        <title>Genome content predicts the carbon catabolic preferences of heterotrophic bacteria.</title>
        <authorList>
            <person name="Gralka M."/>
        </authorList>
    </citation>
    <scope>NUCLEOTIDE SEQUENCE</scope>
    <source>
        <strain evidence="10">C2R13</strain>
    </source>
</reference>
<dbReference type="InterPro" id="IPR003594">
    <property type="entry name" value="HATPase_dom"/>
</dbReference>
<evidence type="ECO:0000256" key="1">
    <source>
        <dbReference type="ARBA" id="ARBA00000085"/>
    </source>
</evidence>
<dbReference type="GO" id="GO:0016020">
    <property type="term" value="C:membrane"/>
    <property type="evidence" value="ECO:0007669"/>
    <property type="project" value="InterPro"/>
</dbReference>